<dbReference type="EMBL" id="CACVKT020005055">
    <property type="protein sequence ID" value="CAC5392743.1"/>
    <property type="molecule type" value="Genomic_DNA"/>
</dbReference>
<dbReference type="OrthoDB" id="6122559at2759"/>
<accession>A0A6J8C8L7</accession>
<dbReference type="AlphaFoldDB" id="A0A6J8C8L7"/>
<name>A0A6J8C8L7_MYTCO</name>
<sequence>MRLLTSLPVFISTQRLHFGFSIALAIIIDVMPTVSFPIAQSIHAANYRNETFVCCGFITASEKLFAQEGFVKRNDGLVECISCGAMTKVVQDIPWSIGAISRLHLIGCRVRSSDMEYIFRRANFIKTRVPRGINTLSEEVIQTILPMGFEKMIIMLAANHFFIDYGAFPEFHHLVEYILRYS</sequence>
<protein>
    <submittedName>
        <fullName evidence="1">Uncharacterized protein</fullName>
    </submittedName>
</protein>
<gene>
    <name evidence="1" type="ORF">MCOR_27655</name>
</gene>
<proteinExistence type="predicted"/>
<keyword evidence="2" id="KW-1185">Reference proteome</keyword>
<dbReference type="Proteomes" id="UP000507470">
    <property type="component" value="Unassembled WGS sequence"/>
</dbReference>
<evidence type="ECO:0000313" key="1">
    <source>
        <dbReference type="EMBL" id="CAC5392743.1"/>
    </source>
</evidence>
<organism evidence="1 2">
    <name type="scientific">Mytilus coruscus</name>
    <name type="common">Sea mussel</name>
    <dbReference type="NCBI Taxonomy" id="42192"/>
    <lineage>
        <taxon>Eukaryota</taxon>
        <taxon>Metazoa</taxon>
        <taxon>Spiralia</taxon>
        <taxon>Lophotrochozoa</taxon>
        <taxon>Mollusca</taxon>
        <taxon>Bivalvia</taxon>
        <taxon>Autobranchia</taxon>
        <taxon>Pteriomorphia</taxon>
        <taxon>Mytilida</taxon>
        <taxon>Mytiloidea</taxon>
        <taxon>Mytilidae</taxon>
        <taxon>Mytilinae</taxon>
        <taxon>Mytilus</taxon>
    </lineage>
</organism>
<evidence type="ECO:0000313" key="2">
    <source>
        <dbReference type="Proteomes" id="UP000507470"/>
    </source>
</evidence>
<reference evidence="1 2" key="1">
    <citation type="submission" date="2020-06" db="EMBL/GenBank/DDBJ databases">
        <authorList>
            <person name="Li R."/>
            <person name="Bekaert M."/>
        </authorList>
    </citation>
    <scope>NUCLEOTIDE SEQUENCE [LARGE SCALE GENOMIC DNA]</scope>
    <source>
        <strain evidence="2">wild</strain>
    </source>
</reference>